<proteinExistence type="predicted"/>
<keyword evidence="2" id="KW-1185">Reference proteome</keyword>
<protein>
    <submittedName>
        <fullName evidence="1">Uncharacterized protein</fullName>
    </submittedName>
</protein>
<comment type="caution">
    <text evidence="1">The sequence shown here is derived from an EMBL/GenBank/DDBJ whole genome shotgun (WGS) entry which is preliminary data.</text>
</comment>
<gene>
    <name evidence="1" type="ORF">HMPREF9371_2122</name>
</gene>
<name>G4CKI2_9NEIS</name>
<sequence length="128" mass="14658">MVGRNAVENNFLFSDTARIKGWLTAEEQALADRLSREANAPSIEYFIRKEQEILNSPRSDAAKRRMQRALQREHEEASRRMMAAVASLPLGSKDRTIIDNIAAKMPNVLLSIPPYDDRAKYINVERRD</sequence>
<dbReference type="EMBL" id="AGAY01000073">
    <property type="protein sequence ID" value="EGY51658.1"/>
    <property type="molecule type" value="Genomic_DNA"/>
</dbReference>
<evidence type="ECO:0000313" key="2">
    <source>
        <dbReference type="Proteomes" id="UP000003019"/>
    </source>
</evidence>
<dbReference type="HOGENOM" id="CLU_1957239_0_0_4"/>
<dbReference type="Proteomes" id="UP000003019">
    <property type="component" value="Unassembled WGS sequence"/>
</dbReference>
<accession>G4CKI2</accession>
<reference evidence="1 2" key="1">
    <citation type="submission" date="2011-05" db="EMBL/GenBank/DDBJ databases">
        <authorList>
            <person name="Muzny D."/>
            <person name="Qin X."/>
            <person name="Deng J."/>
            <person name="Jiang H."/>
            <person name="Liu Y."/>
            <person name="Qu J."/>
            <person name="Song X.-Z."/>
            <person name="Zhang L."/>
            <person name="Thornton R."/>
            <person name="Coyle M."/>
            <person name="Francisco L."/>
            <person name="Jackson L."/>
            <person name="Javaid M."/>
            <person name="Korchina V."/>
            <person name="Kovar C."/>
            <person name="Mata R."/>
            <person name="Mathew T."/>
            <person name="Ngo R."/>
            <person name="Nguyen L."/>
            <person name="Nguyen N."/>
            <person name="Okwuonu G."/>
            <person name="Ongeri F."/>
            <person name="Pham C."/>
            <person name="Simmons D."/>
            <person name="Wilczek-Boney K."/>
            <person name="Hale W."/>
            <person name="Jakkamsetti A."/>
            <person name="Pham P."/>
            <person name="Ruth R."/>
            <person name="San Lucas F."/>
            <person name="Warren J."/>
            <person name="Zhang J."/>
            <person name="Zhao Z."/>
            <person name="Zhou C."/>
            <person name="Zhu D."/>
            <person name="Lee S."/>
            <person name="Bess C."/>
            <person name="Blankenburg K."/>
            <person name="Forbes L."/>
            <person name="Fu Q."/>
            <person name="Gubbala S."/>
            <person name="Hirani K."/>
            <person name="Jayaseelan J.C."/>
            <person name="Lara F."/>
            <person name="Munidasa M."/>
            <person name="Palculict T."/>
            <person name="Patil S."/>
            <person name="Pu L.-L."/>
            <person name="Saada N."/>
            <person name="Tang L."/>
            <person name="Weissenberger G."/>
            <person name="Zhu Y."/>
            <person name="Hemphill L."/>
            <person name="Shang Y."/>
            <person name="Youmans B."/>
            <person name="Ayvaz T."/>
            <person name="Ross M."/>
            <person name="Santibanez J."/>
            <person name="Aqrawi P."/>
            <person name="Gross S."/>
            <person name="Joshi V."/>
            <person name="Fowler G."/>
            <person name="Nazareth L."/>
            <person name="Reid J."/>
            <person name="Worley K."/>
            <person name="Petrosino J."/>
            <person name="Highlander S."/>
            <person name="Gibbs R."/>
        </authorList>
    </citation>
    <scope>NUCLEOTIDE SEQUENCE [LARGE SCALE GENOMIC DNA]</scope>
    <source>
        <strain evidence="1 2">871</strain>
    </source>
</reference>
<dbReference type="STRING" id="1032488.HMPREF9371_2122"/>
<organism evidence="1 2">
    <name type="scientific">Neisseria shayeganii 871</name>
    <dbReference type="NCBI Taxonomy" id="1032488"/>
    <lineage>
        <taxon>Bacteria</taxon>
        <taxon>Pseudomonadati</taxon>
        <taxon>Pseudomonadota</taxon>
        <taxon>Betaproteobacteria</taxon>
        <taxon>Neisseriales</taxon>
        <taxon>Neisseriaceae</taxon>
        <taxon>Neisseria</taxon>
    </lineage>
</organism>
<evidence type="ECO:0000313" key="1">
    <source>
        <dbReference type="EMBL" id="EGY51658.1"/>
    </source>
</evidence>
<dbReference type="AlphaFoldDB" id="G4CKI2"/>